<dbReference type="Gene3D" id="3.40.50.300">
    <property type="entry name" value="P-loop containing nucleotide triphosphate hydrolases"/>
    <property type="match status" value="1"/>
</dbReference>
<dbReference type="KEGG" id="run:DR864_08375"/>
<name>A0A344TGH9_9BACT</name>
<dbReference type="SUPFAM" id="SSF53795">
    <property type="entry name" value="PEP carboxykinase-like"/>
    <property type="match status" value="1"/>
</dbReference>
<keyword evidence="2" id="KW-1185">Reference proteome</keyword>
<reference evidence="1 2" key="1">
    <citation type="submission" date="2018-07" db="EMBL/GenBank/DDBJ databases">
        <title>Genome sequencing of Runella.</title>
        <authorList>
            <person name="Baek M.-G."/>
            <person name="Yi H."/>
        </authorList>
    </citation>
    <scope>NUCLEOTIDE SEQUENCE [LARGE SCALE GENOMIC DNA]</scope>
    <source>
        <strain evidence="1 2">HYN0085</strain>
    </source>
</reference>
<dbReference type="Proteomes" id="UP000251993">
    <property type="component" value="Chromosome"/>
</dbReference>
<protein>
    <submittedName>
        <fullName evidence="1">Serine kinase</fullName>
    </submittedName>
</protein>
<dbReference type="RefSeq" id="WP_114066535.1">
    <property type="nucleotide sequence ID" value="NZ_CP030850.1"/>
</dbReference>
<evidence type="ECO:0000313" key="2">
    <source>
        <dbReference type="Proteomes" id="UP000251993"/>
    </source>
</evidence>
<evidence type="ECO:0000313" key="1">
    <source>
        <dbReference type="EMBL" id="AXE17750.1"/>
    </source>
</evidence>
<accession>A0A344TGH9</accession>
<proteinExistence type="predicted"/>
<gene>
    <name evidence="1" type="ORF">DR864_08375</name>
</gene>
<sequence length="298" mass="33760">MLFRAYDLTIDSDIDLQLPAAKGKADIVLKEAQFTLPKLYQTLIYRKGVRAQFGENESCIFLHWPELANFKMTGGKVLEYEKLTDDEDVFRLFTLSEALGMVLFQRNLFLLHGSAVQVGAKATVFIGRPGAGKSTTLSAFAQQEHAILSDDLTAIWFDAVGQPFVLPGFPQVKIWESAVDNLGFDKNLLQPAFEGHNKFLYQQPLSVFPTALVPLHQIIILQRPYSQKVGKLKLIESPIELFRHFPLPPRLLEGAALQRHFEDCIRLIKAVNILKMRRPRNFNLLKKWVKQQVASAEG</sequence>
<dbReference type="GO" id="GO:0016301">
    <property type="term" value="F:kinase activity"/>
    <property type="evidence" value="ECO:0007669"/>
    <property type="project" value="UniProtKB-KW"/>
</dbReference>
<keyword evidence="1" id="KW-0418">Kinase</keyword>
<keyword evidence="1" id="KW-0808">Transferase</keyword>
<dbReference type="OrthoDB" id="5430844at2"/>
<dbReference type="EMBL" id="CP030850">
    <property type="protein sequence ID" value="AXE17750.1"/>
    <property type="molecule type" value="Genomic_DNA"/>
</dbReference>
<organism evidence="1 2">
    <name type="scientific">Runella rosea</name>
    <dbReference type="NCBI Taxonomy" id="2259595"/>
    <lineage>
        <taxon>Bacteria</taxon>
        <taxon>Pseudomonadati</taxon>
        <taxon>Bacteroidota</taxon>
        <taxon>Cytophagia</taxon>
        <taxon>Cytophagales</taxon>
        <taxon>Spirosomataceae</taxon>
        <taxon>Runella</taxon>
    </lineage>
</organism>
<dbReference type="InterPro" id="IPR027417">
    <property type="entry name" value="P-loop_NTPase"/>
</dbReference>
<dbReference type="AlphaFoldDB" id="A0A344TGH9"/>